<evidence type="ECO:0000256" key="1">
    <source>
        <dbReference type="SAM" id="MobiDB-lite"/>
    </source>
</evidence>
<reference evidence="2 3" key="1">
    <citation type="submission" date="2014-06" db="EMBL/GenBank/DDBJ databases">
        <authorList>
            <person name="Swart Estienne"/>
        </authorList>
    </citation>
    <scope>NUCLEOTIDE SEQUENCE [LARGE SCALE GENOMIC DNA]</scope>
    <source>
        <strain evidence="2 3">130c</strain>
    </source>
</reference>
<feature type="compositionally biased region" description="Polar residues" evidence="1">
    <location>
        <begin position="299"/>
        <end position="315"/>
    </location>
</feature>
<protein>
    <submittedName>
        <fullName evidence="2">Uncharacterized protein</fullName>
    </submittedName>
</protein>
<evidence type="ECO:0000313" key="2">
    <source>
        <dbReference type="EMBL" id="CDW75967.1"/>
    </source>
</evidence>
<feature type="region of interest" description="Disordered" evidence="1">
    <location>
        <begin position="299"/>
        <end position="321"/>
    </location>
</feature>
<name>A0A078A2C0_STYLE</name>
<gene>
    <name evidence="2" type="primary">Contig5382.g5755</name>
    <name evidence="2" type="ORF">STYLEM_4963</name>
</gene>
<dbReference type="Proteomes" id="UP000039865">
    <property type="component" value="Unassembled WGS sequence"/>
</dbReference>
<sequence>MKQSPVQQNLEISFEKPKTVTFSEFVTDNQQDLESSFDQKKDTTYLHNLVSFHKRQSSQQSVGDHSKYSDILNLQLVLEDSLANPAFKKQIELSGSVSPLQDEFPSQYLEPVKTEEFIQKPLPIQSTYKVYMDMSTQTEITQNMIGSAEFRSVPVRENGQDSIILKKRPQTPFNHRRERLDEKVTNLKNDQQNRNIAREEAITKQRSIESQSFTLRQKLCRILDESGNMNSPIKKSQHYLNQLKVLSRNQPLFNSNQRSSFKVNSSIHINHAEKSDKSQISPKRATISTLNKDLKQSQIPQKPANLNQRPQTARQGCQEKHSTQQLTIENIGILNPKLLKSSQLFKRCQESFKQKCPNQIKQSQSPAKQQLSQRLEDIKKKYGCKHSRNLTNLDSANLGCDRSPKKEYWQYLSQNSNSAQSKSKMQMFKTKYGYSENQIRSKKDDDELYQFKLNFDIFGIKHK</sequence>
<dbReference type="EMBL" id="CCKQ01004816">
    <property type="protein sequence ID" value="CDW75967.1"/>
    <property type="molecule type" value="Genomic_DNA"/>
</dbReference>
<organism evidence="2 3">
    <name type="scientific">Stylonychia lemnae</name>
    <name type="common">Ciliate</name>
    <dbReference type="NCBI Taxonomy" id="5949"/>
    <lineage>
        <taxon>Eukaryota</taxon>
        <taxon>Sar</taxon>
        <taxon>Alveolata</taxon>
        <taxon>Ciliophora</taxon>
        <taxon>Intramacronucleata</taxon>
        <taxon>Spirotrichea</taxon>
        <taxon>Stichotrichia</taxon>
        <taxon>Sporadotrichida</taxon>
        <taxon>Oxytrichidae</taxon>
        <taxon>Stylonychinae</taxon>
        <taxon>Stylonychia</taxon>
    </lineage>
</organism>
<dbReference type="InParanoid" id="A0A078A2C0"/>
<keyword evidence="3" id="KW-1185">Reference proteome</keyword>
<dbReference type="AlphaFoldDB" id="A0A078A2C0"/>
<proteinExistence type="predicted"/>
<accession>A0A078A2C0</accession>
<evidence type="ECO:0000313" key="3">
    <source>
        <dbReference type="Proteomes" id="UP000039865"/>
    </source>
</evidence>